<evidence type="ECO:0000313" key="3">
    <source>
        <dbReference type="Proteomes" id="UP001524478"/>
    </source>
</evidence>
<dbReference type="EMBL" id="JANGAC010000020">
    <property type="protein sequence ID" value="MCQ4925312.1"/>
    <property type="molecule type" value="Genomic_DNA"/>
</dbReference>
<organism evidence="2 3">
    <name type="scientific">Tissierella carlieri</name>
    <dbReference type="NCBI Taxonomy" id="689904"/>
    <lineage>
        <taxon>Bacteria</taxon>
        <taxon>Bacillati</taxon>
        <taxon>Bacillota</taxon>
        <taxon>Tissierellia</taxon>
        <taxon>Tissierellales</taxon>
        <taxon>Tissierellaceae</taxon>
        <taxon>Tissierella</taxon>
    </lineage>
</organism>
<dbReference type="Proteomes" id="UP001524478">
    <property type="component" value="Unassembled WGS sequence"/>
</dbReference>
<sequence length="96" mass="11287">MTDRELLELIAAQVGTLTKDVSEIKEEFKDVNERLDRIENKLDDLESANAANHVATKTRLNKISSDLDFLTHKEFQTEKEIYDIKQRLIKQRRNTR</sequence>
<evidence type="ECO:0000256" key="1">
    <source>
        <dbReference type="SAM" id="Coils"/>
    </source>
</evidence>
<keyword evidence="1" id="KW-0175">Coiled coil</keyword>
<evidence type="ECO:0000313" key="2">
    <source>
        <dbReference type="EMBL" id="MCQ4925312.1"/>
    </source>
</evidence>
<comment type="caution">
    <text evidence="2">The sequence shown here is derived from an EMBL/GenBank/DDBJ whole genome shotgun (WGS) entry which is preliminary data.</text>
</comment>
<accession>A0ABT1SG28</accession>
<name>A0ABT1SG28_9FIRM</name>
<dbReference type="Gene3D" id="1.20.1480.30">
    <property type="entry name" value="Designed four-helix bundle protein"/>
    <property type="match status" value="1"/>
</dbReference>
<proteinExistence type="predicted"/>
<feature type="coiled-coil region" evidence="1">
    <location>
        <begin position="21"/>
        <end position="48"/>
    </location>
</feature>
<protein>
    <submittedName>
        <fullName evidence="2">Conserved oligomeric Golgi complex subunit 6</fullName>
    </submittedName>
</protein>
<dbReference type="RefSeq" id="WP_256312814.1">
    <property type="nucleotide sequence ID" value="NZ_JANGAC010000020.1"/>
</dbReference>
<reference evidence="2 3" key="1">
    <citation type="submission" date="2022-06" db="EMBL/GenBank/DDBJ databases">
        <title>Isolation of gut microbiota from human fecal samples.</title>
        <authorList>
            <person name="Pamer E.G."/>
            <person name="Barat B."/>
            <person name="Waligurski E."/>
            <person name="Medina S."/>
            <person name="Paddock L."/>
            <person name="Mostad J."/>
        </authorList>
    </citation>
    <scope>NUCLEOTIDE SEQUENCE [LARGE SCALE GENOMIC DNA]</scope>
    <source>
        <strain evidence="2 3">DFI.7.95</strain>
    </source>
</reference>
<keyword evidence="3" id="KW-1185">Reference proteome</keyword>
<gene>
    <name evidence="2" type="ORF">NE686_19565</name>
</gene>